<gene>
    <name evidence="4" type="ORF">BVH74_18515</name>
</gene>
<feature type="signal peptide" evidence="2">
    <location>
        <begin position="1"/>
        <end position="31"/>
    </location>
</feature>
<dbReference type="AlphaFoldDB" id="A0A1V0B9K3"/>
<keyword evidence="2" id="KW-0732">Signal</keyword>
<feature type="coiled-coil region" evidence="1">
    <location>
        <begin position="80"/>
        <end position="107"/>
    </location>
</feature>
<keyword evidence="1" id="KW-0175">Coiled coil</keyword>
<organism evidence="4 5">
    <name type="scientific">Halopseudomonas phragmitis</name>
    <dbReference type="NCBI Taxonomy" id="1931241"/>
    <lineage>
        <taxon>Bacteria</taxon>
        <taxon>Pseudomonadati</taxon>
        <taxon>Pseudomonadota</taxon>
        <taxon>Gammaproteobacteria</taxon>
        <taxon>Pseudomonadales</taxon>
        <taxon>Pseudomonadaceae</taxon>
        <taxon>Halopseudomonas</taxon>
    </lineage>
</organism>
<evidence type="ECO:0000256" key="2">
    <source>
        <dbReference type="SAM" id="SignalP"/>
    </source>
</evidence>
<dbReference type="KEGG" id="ppha:BVH74_18515"/>
<dbReference type="RefSeq" id="WP_080051531.1">
    <property type="nucleotide sequence ID" value="NZ_CP020100.1"/>
</dbReference>
<dbReference type="Pfam" id="PF13511">
    <property type="entry name" value="DUF4124"/>
    <property type="match status" value="1"/>
</dbReference>
<dbReference type="InterPro" id="IPR025392">
    <property type="entry name" value="DUF4124"/>
</dbReference>
<keyword evidence="5" id="KW-1185">Reference proteome</keyword>
<dbReference type="EMBL" id="CP020100">
    <property type="protein sequence ID" value="AQZ96623.1"/>
    <property type="molecule type" value="Genomic_DNA"/>
</dbReference>
<sequence>MDDGHLIQGGLPVYRFLASAALLVVATQAMAQSTTVYRCPGPNGETVFSQTPCAATGAEELLIHRNEIGGTLGPSPGYYEERAAQERRQALQRLDRLEQDLAEARANAPCKEFSSGDLRTLRIRRQVVPGMPREDAVKSWGAPTRINGTQYAYHWSSGISAYFYIENGCVRTVQGYYGGRT</sequence>
<name>A0A1V0B9K3_9GAMM</name>
<protein>
    <recommendedName>
        <fullName evidence="3">DUF4124 domain-containing protein</fullName>
    </recommendedName>
</protein>
<dbReference type="STRING" id="1931241.BVH74_18515"/>
<evidence type="ECO:0000259" key="3">
    <source>
        <dbReference type="Pfam" id="PF13511"/>
    </source>
</evidence>
<evidence type="ECO:0000256" key="1">
    <source>
        <dbReference type="SAM" id="Coils"/>
    </source>
</evidence>
<feature type="chain" id="PRO_5012730747" description="DUF4124 domain-containing protein" evidence="2">
    <location>
        <begin position="32"/>
        <end position="181"/>
    </location>
</feature>
<reference evidence="4 5" key="1">
    <citation type="submission" date="2017-03" db="EMBL/GenBank/DDBJ databases">
        <title>Complete genome sequence of the novel DNRA strain Pseudomonas sp. S-6-2 isolated from Chinese polluted river sediment. Journal of Biotechnology.</title>
        <authorList>
            <person name="Li J."/>
            <person name="Xiang F."/>
            <person name="Wang L."/>
            <person name="Xi L."/>
            <person name="Liu J."/>
        </authorList>
    </citation>
    <scope>NUCLEOTIDE SEQUENCE [LARGE SCALE GENOMIC DNA]</scope>
    <source>
        <strain evidence="4 5">S-6-2</strain>
    </source>
</reference>
<dbReference type="Proteomes" id="UP000243488">
    <property type="component" value="Chromosome"/>
</dbReference>
<accession>A0A1V0B9K3</accession>
<evidence type="ECO:0000313" key="5">
    <source>
        <dbReference type="Proteomes" id="UP000243488"/>
    </source>
</evidence>
<proteinExistence type="predicted"/>
<evidence type="ECO:0000313" key="4">
    <source>
        <dbReference type="EMBL" id="AQZ96623.1"/>
    </source>
</evidence>
<feature type="domain" description="DUF4124" evidence="3">
    <location>
        <begin position="29"/>
        <end position="61"/>
    </location>
</feature>